<comment type="caution">
    <text evidence="2">The sequence shown here is derived from an EMBL/GenBank/DDBJ whole genome shotgun (WGS) entry which is preliminary data.</text>
</comment>
<gene>
    <name evidence="2" type="ORF">BB31_40365</name>
</gene>
<dbReference type="Gene3D" id="3.90.176.10">
    <property type="entry name" value="Toxin ADP-ribosyltransferase, Chain A, domain 1"/>
    <property type="match status" value="1"/>
</dbReference>
<organism evidence="2 3">
    <name type="scientific">Amycolatopsis lurida NRRL 2430</name>
    <dbReference type="NCBI Taxonomy" id="1460371"/>
    <lineage>
        <taxon>Bacteria</taxon>
        <taxon>Bacillati</taxon>
        <taxon>Actinomycetota</taxon>
        <taxon>Actinomycetes</taxon>
        <taxon>Pseudonocardiales</taxon>
        <taxon>Pseudonocardiaceae</taxon>
        <taxon>Amycolatopsis</taxon>
    </lineage>
</organism>
<protein>
    <submittedName>
        <fullName evidence="2">Uncharacterized protein</fullName>
    </submittedName>
</protein>
<evidence type="ECO:0000256" key="1">
    <source>
        <dbReference type="SAM" id="MobiDB-lite"/>
    </source>
</evidence>
<dbReference type="AlphaFoldDB" id="A0A2P2FG27"/>
<feature type="region of interest" description="Disordered" evidence="1">
    <location>
        <begin position="388"/>
        <end position="468"/>
    </location>
</feature>
<feature type="compositionally biased region" description="Low complexity" evidence="1">
    <location>
        <begin position="496"/>
        <end position="513"/>
    </location>
</feature>
<evidence type="ECO:0000313" key="3">
    <source>
        <dbReference type="Proteomes" id="UP000256220"/>
    </source>
</evidence>
<feature type="region of interest" description="Disordered" evidence="1">
    <location>
        <begin position="483"/>
        <end position="566"/>
    </location>
</feature>
<feature type="compositionally biased region" description="Low complexity" evidence="1">
    <location>
        <begin position="389"/>
        <end position="404"/>
    </location>
</feature>
<dbReference type="EMBL" id="JFBM01000059">
    <property type="protein sequence ID" value="KFU75671.1"/>
    <property type="molecule type" value="Genomic_DNA"/>
</dbReference>
<feature type="compositionally biased region" description="Basic and acidic residues" evidence="1">
    <location>
        <begin position="412"/>
        <end position="425"/>
    </location>
</feature>
<name>A0A2P2FG27_AMYLU</name>
<evidence type="ECO:0000313" key="2">
    <source>
        <dbReference type="EMBL" id="KFU75671.1"/>
    </source>
</evidence>
<reference evidence="2 3" key="1">
    <citation type="journal article" date="2014" name="Genome Announc.">
        <title>Draft Genome Sequence of Amycolatopsis lurida NRRL 2430, Producer of the Glycopeptide Family Antibiotic Ristocetin.</title>
        <authorList>
            <person name="Kwun M.J."/>
            <person name="Hong H.J."/>
        </authorList>
    </citation>
    <scope>NUCLEOTIDE SEQUENCE [LARGE SCALE GENOMIC DNA]</scope>
    <source>
        <strain evidence="2 3">NRRL 2430</strain>
    </source>
</reference>
<sequence length="829" mass="86520">MNSSLHPQAESIVLEGRGRHLLIRRHDEAEPGGAIGWPTPVPGHAFVLASTGARRDPSLTTLLPSLLHRHIASLGDVRSVRIGIPGLGADRLVSQALADALDVEIFAPDDDFVTHPGGALFAGRSGWLLFRPGSACAVGGYRYPVPRWEASMPATPLTVEGAVIDAIPAGVLIREANGRSALPGDPAYAVPADAGVMRIVVGEGGMVPAPAVVAVAAARLPRIPVQLVVLPSPARTHSWLRDFARAFARDIVVVTGLAAGSGMDSFPPFASSFRQRVDGSQEVIDGVPPPRGWQRRHLTGYRFGNVLADIVPSGLALRTGAADPDACLPPFDPDRWTMHLGTPGEPIGPELLTAAEALLAELEPGVRDASSLRLAGVLDDRARELLSEPSAPAVGAAPPTVPRAEPATQVPGRERLRPPISEELRPTSVSTRGPAVPTSLLMSGPPVPTVSGAPGNSERIPASTSVSSAGTIASALQNDQVAQEVGAPAADDRPSARPAEPAAETGADAAGPGLTRTSSVEPAPESPGLGEQLESEAGAKPAAEHLTSSGKELDVADRPSTSTEKARFTAAAGEAYSEALATVNAALATWPSMRQADAGAKADFVAVCLYLGRGAGSFAELDAAVRTGYSGVLDAQVPCLVSGLRRMPTHRRAVLRQSISGRIESAVEPGAVLTESGFLVGSTDLDVTVPDADLDVLIWPVSARRTSELRIGQAVNEVVFFAGARFKALAIRSAEAAEEPADDGPVAPRTAALFRELAPGEHVASTGELDEQDLAALTKLDQALERRRRCTLRVVDQPEVQDRMTTSLREWREEAVARTAGNRTTTLAS</sequence>
<accession>A0A2P2FG27</accession>
<keyword evidence="3" id="KW-1185">Reference proteome</keyword>
<dbReference type="Proteomes" id="UP000256220">
    <property type="component" value="Unassembled WGS sequence"/>
</dbReference>
<proteinExistence type="predicted"/>
<dbReference type="RefSeq" id="WP_034323718.1">
    <property type="nucleotide sequence ID" value="NZ_JFBM01000059.1"/>
</dbReference>